<evidence type="ECO:0000256" key="1">
    <source>
        <dbReference type="SAM" id="MobiDB-lite"/>
    </source>
</evidence>
<organism evidence="2 3">
    <name type="scientific">Pleurodeles waltl</name>
    <name type="common">Iberian ribbed newt</name>
    <dbReference type="NCBI Taxonomy" id="8319"/>
    <lineage>
        <taxon>Eukaryota</taxon>
        <taxon>Metazoa</taxon>
        <taxon>Chordata</taxon>
        <taxon>Craniata</taxon>
        <taxon>Vertebrata</taxon>
        <taxon>Euteleostomi</taxon>
        <taxon>Amphibia</taxon>
        <taxon>Batrachia</taxon>
        <taxon>Caudata</taxon>
        <taxon>Salamandroidea</taxon>
        <taxon>Salamandridae</taxon>
        <taxon>Pleurodelinae</taxon>
        <taxon>Pleurodeles</taxon>
    </lineage>
</organism>
<evidence type="ECO:0000313" key="3">
    <source>
        <dbReference type="Proteomes" id="UP001066276"/>
    </source>
</evidence>
<dbReference type="Proteomes" id="UP001066276">
    <property type="component" value="Chromosome 9"/>
</dbReference>
<keyword evidence="3" id="KW-1185">Reference proteome</keyword>
<reference evidence="2" key="1">
    <citation type="journal article" date="2022" name="bioRxiv">
        <title>Sequencing and chromosome-scale assembly of the giantPleurodeles waltlgenome.</title>
        <authorList>
            <person name="Brown T."/>
            <person name="Elewa A."/>
            <person name="Iarovenko S."/>
            <person name="Subramanian E."/>
            <person name="Araus A.J."/>
            <person name="Petzold A."/>
            <person name="Susuki M."/>
            <person name="Suzuki K.-i.T."/>
            <person name="Hayashi T."/>
            <person name="Toyoda A."/>
            <person name="Oliveira C."/>
            <person name="Osipova E."/>
            <person name="Leigh N.D."/>
            <person name="Simon A."/>
            <person name="Yun M.H."/>
        </authorList>
    </citation>
    <scope>NUCLEOTIDE SEQUENCE</scope>
    <source>
        <strain evidence="2">20211129_DDA</strain>
        <tissue evidence="2">Liver</tissue>
    </source>
</reference>
<proteinExistence type="predicted"/>
<sequence>MLIVFGLAELQNRVRSDYHGPVVECWSANSQTGKCEGWELLHGDWPSGGDGLASKQQQVRRINMALNVPRCSWGRADAGANEQRQLPLPLDTIASTGLNQAVKPRGSRSDKGSSQAEGSCTEVGLNNTREGGGQYDFAFSEEPAARNDWFRDTDDSSSPPEEDSNRSYSTSTAGYVKRFVKKGRRELALKSQEKEKVHKRDAMGLYINSANLRKL</sequence>
<gene>
    <name evidence="2" type="ORF">NDU88_003824</name>
</gene>
<dbReference type="EMBL" id="JANPWB010000013">
    <property type="protein sequence ID" value="KAJ1106423.1"/>
    <property type="molecule type" value="Genomic_DNA"/>
</dbReference>
<feature type="region of interest" description="Disordered" evidence="1">
    <location>
        <begin position="97"/>
        <end position="173"/>
    </location>
</feature>
<comment type="caution">
    <text evidence="2">The sequence shown here is derived from an EMBL/GenBank/DDBJ whole genome shotgun (WGS) entry which is preliminary data.</text>
</comment>
<protein>
    <submittedName>
        <fullName evidence="2">Uncharacterized protein</fullName>
    </submittedName>
</protein>
<dbReference type="AlphaFoldDB" id="A0AAV7MZP6"/>
<accession>A0AAV7MZP6</accession>
<name>A0AAV7MZP6_PLEWA</name>
<feature type="compositionally biased region" description="Basic and acidic residues" evidence="1">
    <location>
        <begin position="143"/>
        <end position="154"/>
    </location>
</feature>
<feature type="compositionally biased region" description="Polar residues" evidence="1">
    <location>
        <begin position="112"/>
        <end position="129"/>
    </location>
</feature>
<evidence type="ECO:0000313" key="2">
    <source>
        <dbReference type="EMBL" id="KAJ1106423.1"/>
    </source>
</evidence>